<organism evidence="3 4">
    <name type="scientific">Aliiglaciecola lipolytica E3</name>
    <dbReference type="NCBI Taxonomy" id="1127673"/>
    <lineage>
        <taxon>Bacteria</taxon>
        <taxon>Pseudomonadati</taxon>
        <taxon>Pseudomonadota</taxon>
        <taxon>Gammaproteobacteria</taxon>
        <taxon>Alteromonadales</taxon>
        <taxon>Alteromonadaceae</taxon>
        <taxon>Aliiglaciecola</taxon>
    </lineage>
</organism>
<keyword evidence="1" id="KW-0812">Transmembrane</keyword>
<accession>K6XXP2</accession>
<dbReference type="RefSeq" id="WP_008846218.1">
    <property type="nucleotide sequence ID" value="NZ_BAEN01000070.1"/>
</dbReference>
<evidence type="ECO:0000313" key="3">
    <source>
        <dbReference type="EMBL" id="GAC16416.1"/>
    </source>
</evidence>
<dbReference type="InterPro" id="IPR021309">
    <property type="entry name" value="YgaP-like_TM"/>
</dbReference>
<proteinExistence type="predicted"/>
<feature type="transmembrane region" description="Helical" evidence="1">
    <location>
        <begin position="35"/>
        <end position="56"/>
    </location>
</feature>
<dbReference type="Pfam" id="PF11127">
    <property type="entry name" value="YgaP-like_TM"/>
    <property type="match status" value="1"/>
</dbReference>
<evidence type="ECO:0000313" key="4">
    <source>
        <dbReference type="Proteomes" id="UP000006334"/>
    </source>
</evidence>
<evidence type="ECO:0000256" key="1">
    <source>
        <dbReference type="SAM" id="Phobius"/>
    </source>
</evidence>
<feature type="domain" description="Inner membrane protein YgaP-like transmembrane" evidence="2">
    <location>
        <begin position="1"/>
        <end position="65"/>
    </location>
</feature>
<comment type="caution">
    <text evidence="3">The sequence shown here is derived from an EMBL/GenBank/DDBJ whole genome shotgun (WGS) entry which is preliminary data.</text>
</comment>
<evidence type="ECO:0000259" key="2">
    <source>
        <dbReference type="Pfam" id="PF11127"/>
    </source>
</evidence>
<keyword evidence="1" id="KW-0472">Membrane</keyword>
<sequence>MKQNVGILDTAIRSVLALIMLAIAFEGLYGTTASIILAVIGGALFYTSSFGVCYIYKLLGIDTYPNFKDDSYHPE</sequence>
<dbReference type="OrthoDB" id="9804804at2"/>
<keyword evidence="4" id="KW-1185">Reference proteome</keyword>
<keyword evidence="1" id="KW-1133">Transmembrane helix</keyword>
<dbReference type="Proteomes" id="UP000006334">
    <property type="component" value="Unassembled WGS sequence"/>
</dbReference>
<dbReference type="AlphaFoldDB" id="K6XXP2"/>
<feature type="transmembrane region" description="Helical" evidence="1">
    <location>
        <begin position="12"/>
        <end position="29"/>
    </location>
</feature>
<reference evidence="3 4" key="1">
    <citation type="journal article" date="2017" name="Antonie Van Leeuwenhoek">
        <title>Rhizobium rhizosphaerae sp. nov., a novel species isolated from rice rhizosphere.</title>
        <authorList>
            <person name="Zhao J.J."/>
            <person name="Zhang J."/>
            <person name="Zhang R.J."/>
            <person name="Zhang C.W."/>
            <person name="Yin H.Q."/>
            <person name="Zhang X.X."/>
        </authorList>
    </citation>
    <scope>NUCLEOTIDE SEQUENCE [LARGE SCALE GENOMIC DNA]</scope>
    <source>
        <strain evidence="3 4">E3</strain>
    </source>
</reference>
<name>K6XXP2_9ALTE</name>
<dbReference type="EMBL" id="BAEN01000070">
    <property type="protein sequence ID" value="GAC16416.1"/>
    <property type="molecule type" value="Genomic_DNA"/>
</dbReference>
<gene>
    <name evidence="3" type="ORF">GLIP_3805</name>
</gene>
<protein>
    <recommendedName>
        <fullName evidence="2">Inner membrane protein YgaP-like transmembrane domain-containing protein</fullName>
    </recommendedName>
</protein>